<evidence type="ECO:0000313" key="3">
    <source>
        <dbReference type="Proteomes" id="UP001597294"/>
    </source>
</evidence>
<dbReference type="EMBL" id="JBHUII010000004">
    <property type="protein sequence ID" value="MFD2205512.1"/>
    <property type="molecule type" value="Genomic_DNA"/>
</dbReference>
<keyword evidence="3" id="KW-1185">Reference proteome</keyword>
<evidence type="ECO:0000259" key="1">
    <source>
        <dbReference type="Pfam" id="PF25181"/>
    </source>
</evidence>
<sequence>MLKGWSFSLKKQHELIDAYGRLFATSDGQLVLADILDQAGAFEATAPGGPSVFNDGKRAIVFDILRKASVSADLRAELAKAAYLLQEEDMQE</sequence>
<name>A0ABW5BHD5_9PROT</name>
<comment type="caution">
    <text evidence="2">The sequence shown here is derived from an EMBL/GenBank/DDBJ whole genome shotgun (WGS) entry which is preliminary data.</text>
</comment>
<dbReference type="InterPro" id="IPR057447">
    <property type="entry name" value="Bbp19-like_phage"/>
</dbReference>
<evidence type="ECO:0000313" key="2">
    <source>
        <dbReference type="EMBL" id="MFD2205512.1"/>
    </source>
</evidence>
<protein>
    <recommendedName>
        <fullName evidence="1">Bbp19-like phage domain-containing protein</fullName>
    </recommendedName>
</protein>
<organism evidence="2 3">
    <name type="scientific">Kiloniella antarctica</name>
    <dbReference type="NCBI Taxonomy" id="1550907"/>
    <lineage>
        <taxon>Bacteria</taxon>
        <taxon>Pseudomonadati</taxon>
        <taxon>Pseudomonadota</taxon>
        <taxon>Alphaproteobacteria</taxon>
        <taxon>Rhodospirillales</taxon>
        <taxon>Kiloniellaceae</taxon>
        <taxon>Kiloniella</taxon>
    </lineage>
</organism>
<dbReference type="Pfam" id="PF25181">
    <property type="entry name" value="Phage_Bbp19"/>
    <property type="match status" value="1"/>
</dbReference>
<dbReference type="Proteomes" id="UP001597294">
    <property type="component" value="Unassembled WGS sequence"/>
</dbReference>
<feature type="domain" description="Bbp19-like phage" evidence="1">
    <location>
        <begin position="19"/>
        <end position="73"/>
    </location>
</feature>
<reference evidence="3" key="1">
    <citation type="journal article" date="2019" name="Int. J. Syst. Evol. Microbiol.">
        <title>The Global Catalogue of Microorganisms (GCM) 10K type strain sequencing project: providing services to taxonomists for standard genome sequencing and annotation.</title>
        <authorList>
            <consortium name="The Broad Institute Genomics Platform"/>
            <consortium name="The Broad Institute Genome Sequencing Center for Infectious Disease"/>
            <person name="Wu L."/>
            <person name="Ma J."/>
        </authorList>
    </citation>
    <scope>NUCLEOTIDE SEQUENCE [LARGE SCALE GENOMIC DNA]</scope>
    <source>
        <strain evidence="3">CGMCC 4.7192</strain>
    </source>
</reference>
<dbReference type="RefSeq" id="WP_380250194.1">
    <property type="nucleotide sequence ID" value="NZ_JBHUII010000004.1"/>
</dbReference>
<proteinExistence type="predicted"/>
<accession>A0ABW5BHD5</accession>
<gene>
    <name evidence="2" type="ORF">ACFSKO_07825</name>
</gene>